<gene>
    <name evidence="1" type="ORF">pC6.5c_637</name>
</gene>
<accession>A0A7S4ZUR6</accession>
<dbReference type="AlphaFoldDB" id="A0A7S4ZUR6"/>
<keyword evidence="1" id="KW-0614">Plasmid</keyword>
<dbReference type="EMBL" id="MK318988">
    <property type="protein sequence ID" value="QCL10530.1"/>
    <property type="molecule type" value="Genomic_DNA"/>
</dbReference>
<name>A0A7S4ZUR6_RHIRH</name>
<sequence length="60" mass="6706">MSEFCAILTRATPQFGCDQSLLSSGCSTIMTVERRYLALLIVIDFLRVWSAVGPKRPLQD</sequence>
<geneLocation type="plasmid" evidence="1">
    <name>pC6.5c</name>
</geneLocation>
<reference evidence="1" key="1">
    <citation type="submission" date="2018-12" db="EMBL/GenBank/DDBJ databases">
        <title>Three Rhizobium rhizogenes strains isolated from the same crown gall tumor carry diverse plasmids.</title>
        <authorList>
            <person name="Pulawska J."/>
            <person name="Kuzmanovic N."/>
        </authorList>
    </citation>
    <scope>NUCLEOTIDE SEQUENCE</scope>
    <source>
        <strain evidence="1">C6.5</strain>
        <plasmid evidence="1">pC6.5c</plasmid>
    </source>
</reference>
<evidence type="ECO:0000313" key="1">
    <source>
        <dbReference type="EMBL" id="QCL10530.1"/>
    </source>
</evidence>
<organism evidence="1">
    <name type="scientific">Rhizobium rhizogenes</name>
    <name type="common">Agrobacterium rhizogenes</name>
    <dbReference type="NCBI Taxonomy" id="359"/>
    <lineage>
        <taxon>Bacteria</taxon>
        <taxon>Pseudomonadati</taxon>
        <taxon>Pseudomonadota</taxon>
        <taxon>Alphaproteobacteria</taxon>
        <taxon>Hyphomicrobiales</taxon>
        <taxon>Rhizobiaceae</taxon>
        <taxon>Rhizobium/Agrobacterium group</taxon>
        <taxon>Rhizobium</taxon>
    </lineage>
</organism>
<protein>
    <submittedName>
        <fullName evidence="1">Uncharacterized protein</fullName>
    </submittedName>
</protein>
<proteinExistence type="predicted"/>